<organism evidence="2 3">
    <name type="scientific">Eumeta variegata</name>
    <name type="common">Bagworm moth</name>
    <name type="synonym">Eumeta japonica</name>
    <dbReference type="NCBI Taxonomy" id="151549"/>
    <lineage>
        <taxon>Eukaryota</taxon>
        <taxon>Metazoa</taxon>
        <taxon>Ecdysozoa</taxon>
        <taxon>Arthropoda</taxon>
        <taxon>Hexapoda</taxon>
        <taxon>Insecta</taxon>
        <taxon>Pterygota</taxon>
        <taxon>Neoptera</taxon>
        <taxon>Endopterygota</taxon>
        <taxon>Lepidoptera</taxon>
        <taxon>Glossata</taxon>
        <taxon>Ditrysia</taxon>
        <taxon>Tineoidea</taxon>
        <taxon>Psychidae</taxon>
        <taxon>Oiketicinae</taxon>
        <taxon>Eumeta</taxon>
    </lineage>
</organism>
<evidence type="ECO:0000256" key="1">
    <source>
        <dbReference type="SAM" id="MobiDB-lite"/>
    </source>
</evidence>
<dbReference type="Proteomes" id="UP000299102">
    <property type="component" value="Unassembled WGS sequence"/>
</dbReference>
<name>A0A4C1VK57_EUMVA</name>
<protein>
    <submittedName>
        <fullName evidence="2">Uncharacterized protein</fullName>
    </submittedName>
</protein>
<feature type="region of interest" description="Disordered" evidence="1">
    <location>
        <begin position="14"/>
        <end position="38"/>
    </location>
</feature>
<dbReference type="AlphaFoldDB" id="A0A4C1VK57"/>
<evidence type="ECO:0000313" key="3">
    <source>
        <dbReference type="Proteomes" id="UP000299102"/>
    </source>
</evidence>
<reference evidence="2 3" key="1">
    <citation type="journal article" date="2019" name="Commun. Biol.">
        <title>The bagworm genome reveals a unique fibroin gene that provides high tensile strength.</title>
        <authorList>
            <person name="Kono N."/>
            <person name="Nakamura H."/>
            <person name="Ohtoshi R."/>
            <person name="Tomita M."/>
            <person name="Numata K."/>
            <person name="Arakawa K."/>
        </authorList>
    </citation>
    <scope>NUCLEOTIDE SEQUENCE [LARGE SCALE GENOMIC DNA]</scope>
</reference>
<accession>A0A4C1VK57</accession>
<evidence type="ECO:0000313" key="2">
    <source>
        <dbReference type="EMBL" id="GBP38687.1"/>
    </source>
</evidence>
<sequence>MRREIRRRTKTPARAFFGGGGRDETRRRRARRGAASREIAPAPAPAPWAASIFIHLYARPAIVAASALFGGFVRNLSDSEVTMPAGVWCPSTCSDAFIQIFVECVKIETEAGIKSEYATEIRIKIVTRIEIRNDTGTRIENGNDMEIYSKIDQYKRGRNTFHIHTGKAVSGKPLYRCHGGPSPPPARRPPRAPPRFFFFCLNNRFTLVDAALCEL</sequence>
<gene>
    <name evidence="2" type="ORF">EVAR_27875_1</name>
</gene>
<comment type="caution">
    <text evidence="2">The sequence shown here is derived from an EMBL/GenBank/DDBJ whole genome shotgun (WGS) entry which is preliminary data.</text>
</comment>
<dbReference type="EMBL" id="BGZK01000352">
    <property type="protein sequence ID" value="GBP38687.1"/>
    <property type="molecule type" value="Genomic_DNA"/>
</dbReference>
<proteinExistence type="predicted"/>
<keyword evidence="3" id="KW-1185">Reference proteome</keyword>